<dbReference type="Proteomes" id="UP000276133">
    <property type="component" value="Unassembled WGS sequence"/>
</dbReference>
<reference evidence="3 4" key="1">
    <citation type="journal article" date="2018" name="Sci. Rep.">
        <title>Genomic signatures of local adaptation to the degree of environmental predictability in rotifers.</title>
        <authorList>
            <person name="Franch-Gras L."/>
            <person name="Hahn C."/>
            <person name="Garcia-Roger E.M."/>
            <person name="Carmona M.J."/>
            <person name="Serra M."/>
            <person name="Gomez A."/>
        </authorList>
    </citation>
    <scope>NUCLEOTIDE SEQUENCE [LARGE SCALE GENOMIC DNA]</scope>
    <source>
        <strain evidence="3">HYR1</strain>
    </source>
</reference>
<dbReference type="InterPro" id="IPR000095">
    <property type="entry name" value="CRIB_dom"/>
</dbReference>
<dbReference type="Gene3D" id="3.90.810.10">
    <property type="entry name" value="CRIB domain"/>
    <property type="match status" value="2"/>
</dbReference>
<feature type="domain" description="CRIB" evidence="2">
    <location>
        <begin position="238"/>
        <end position="251"/>
    </location>
</feature>
<dbReference type="Pfam" id="PF00786">
    <property type="entry name" value="PBD"/>
    <property type="match status" value="2"/>
</dbReference>
<comment type="caution">
    <text evidence="3">The sequence shown here is derived from an EMBL/GenBank/DDBJ whole genome shotgun (WGS) entry which is preliminary data.</text>
</comment>
<evidence type="ECO:0000313" key="3">
    <source>
        <dbReference type="EMBL" id="RNA24270.1"/>
    </source>
</evidence>
<evidence type="ECO:0000313" key="4">
    <source>
        <dbReference type="Proteomes" id="UP000276133"/>
    </source>
</evidence>
<dbReference type="AlphaFoldDB" id="A0A3M7RLH6"/>
<proteinExistence type="predicted"/>
<organism evidence="3 4">
    <name type="scientific">Brachionus plicatilis</name>
    <name type="common">Marine rotifer</name>
    <name type="synonym">Brachionus muelleri</name>
    <dbReference type="NCBI Taxonomy" id="10195"/>
    <lineage>
        <taxon>Eukaryota</taxon>
        <taxon>Metazoa</taxon>
        <taxon>Spiralia</taxon>
        <taxon>Gnathifera</taxon>
        <taxon>Rotifera</taxon>
        <taxon>Eurotatoria</taxon>
        <taxon>Monogononta</taxon>
        <taxon>Pseudotrocha</taxon>
        <taxon>Ploima</taxon>
        <taxon>Brachionidae</taxon>
        <taxon>Brachionus</taxon>
    </lineage>
</organism>
<accession>A0A3M7RLH6</accession>
<dbReference type="SMART" id="SM00285">
    <property type="entry name" value="PBD"/>
    <property type="match status" value="2"/>
</dbReference>
<feature type="region of interest" description="Disordered" evidence="1">
    <location>
        <begin position="156"/>
        <end position="189"/>
    </location>
</feature>
<gene>
    <name evidence="3" type="ORF">BpHYR1_001789</name>
</gene>
<keyword evidence="4" id="KW-1185">Reference proteome</keyword>
<feature type="domain" description="CRIB" evidence="2">
    <location>
        <begin position="206"/>
        <end position="219"/>
    </location>
</feature>
<dbReference type="PROSITE" id="PS50108">
    <property type="entry name" value="CRIB"/>
    <property type="match status" value="2"/>
</dbReference>
<name>A0A3M7RLH6_BRAPC</name>
<sequence>MPFWRQKSIIWLPRKLTRSRLLSALGAFFDGLADVTTLISLKILSLQSWFRPVKKFKIIYSKSHTNVYLNLNLECKQCEYGCVDQIFENWKRIQICIYLVLARMADPNEDMPPTPPVRNESTRHYATYSTNSSSLSTSVSTASTNTSSSFASSCQSNGYDLNSKPLPRAPDDDENKKKSKLKQTKESLSQSFQALSNTFFPRKLNISKPINFYHEVHVTFNPDTDLLKNMVSFHDIAISSPTNFQHKTHVQIDPLTGEFNVN</sequence>
<dbReference type="InterPro" id="IPR036936">
    <property type="entry name" value="CRIB_dom_sf"/>
</dbReference>
<protein>
    <recommendedName>
        <fullName evidence="2">CRIB domain-containing protein</fullName>
    </recommendedName>
</protein>
<dbReference type="STRING" id="10195.A0A3M7RLH6"/>
<evidence type="ECO:0000259" key="2">
    <source>
        <dbReference type="PROSITE" id="PS50108"/>
    </source>
</evidence>
<dbReference type="EMBL" id="REGN01003150">
    <property type="protein sequence ID" value="RNA24270.1"/>
    <property type="molecule type" value="Genomic_DNA"/>
</dbReference>
<evidence type="ECO:0000256" key="1">
    <source>
        <dbReference type="SAM" id="MobiDB-lite"/>
    </source>
</evidence>